<dbReference type="Pfam" id="PF16316">
    <property type="entry name" value="DUF4956"/>
    <property type="match status" value="1"/>
</dbReference>
<proteinExistence type="predicted"/>
<keyword evidence="3" id="KW-1185">Reference proteome</keyword>
<evidence type="ECO:0000313" key="3">
    <source>
        <dbReference type="Proteomes" id="UP001056429"/>
    </source>
</evidence>
<keyword evidence="1" id="KW-0472">Membrane</keyword>
<feature type="transmembrane region" description="Helical" evidence="1">
    <location>
        <begin position="57"/>
        <end position="87"/>
    </location>
</feature>
<reference evidence="2" key="1">
    <citation type="journal article" date="2021" name="mSystems">
        <title>Bacteria and Archaea Synergistically Convert Glycine Betaine to Biogenic Methane in the Formosa Cold Seep of the South China Sea.</title>
        <authorList>
            <person name="Li L."/>
            <person name="Zhang W."/>
            <person name="Zhang S."/>
            <person name="Song L."/>
            <person name="Sun Q."/>
            <person name="Zhang H."/>
            <person name="Xiang H."/>
            <person name="Dong X."/>
        </authorList>
    </citation>
    <scope>NUCLEOTIDE SEQUENCE</scope>
    <source>
        <strain evidence="2">ZWT</strain>
    </source>
</reference>
<gene>
    <name evidence="2" type="ORF">KDK92_02935</name>
</gene>
<dbReference type="InterPro" id="IPR032531">
    <property type="entry name" value="DUF4956"/>
</dbReference>
<accession>A0A9J6NZU5</accession>
<keyword evidence="1" id="KW-1133">Transmembrane helix</keyword>
<dbReference type="AlphaFoldDB" id="A0A9J6NZU5"/>
<feature type="transmembrane region" description="Helical" evidence="1">
    <location>
        <begin position="107"/>
        <end position="140"/>
    </location>
</feature>
<keyword evidence="1" id="KW-0812">Transmembrane</keyword>
<protein>
    <submittedName>
        <fullName evidence="2">DUF4956 domain-containing protein</fullName>
    </submittedName>
</protein>
<dbReference type="RefSeq" id="WP_250857551.1">
    <property type="nucleotide sequence ID" value="NZ_JAGSOJ010000001.1"/>
</dbReference>
<organism evidence="2 3">
    <name type="scientific">Oceanirhabdus seepicola</name>
    <dbReference type="NCBI Taxonomy" id="2828781"/>
    <lineage>
        <taxon>Bacteria</taxon>
        <taxon>Bacillati</taxon>
        <taxon>Bacillota</taxon>
        <taxon>Clostridia</taxon>
        <taxon>Eubacteriales</taxon>
        <taxon>Clostridiaceae</taxon>
        <taxon>Oceanirhabdus</taxon>
    </lineage>
</organism>
<sequence length="227" mass="25061">MGEKITFMDVFKNSFTENFSQLSISTIVLSLGITFVLGLFIFFIYKKTYNGVLYTKSFNVSLLLISLVTCVVILAISSNVVLSLGMVGALSIVRFRTAVKDSMDLVYMFWAISVGIVSGAGLFLLGIIGSAIIAVILIAMNKFDYNDNAYLLVLNYDNSADENKLLESIQSEAKKCKIKSKSFHKDQGELTLELRLIKENASFVNKITKEIGVSNAMLVSYNGDYTS</sequence>
<dbReference type="Proteomes" id="UP001056429">
    <property type="component" value="Unassembled WGS sequence"/>
</dbReference>
<reference evidence="2" key="2">
    <citation type="submission" date="2021-04" db="EMBL/GenBank/DDBJ databases">
        <authorList>
            <person name="Dong X."/>
        </authorList>
    </citation>
    <scope>NUCLEOTIDE SEQUENCE</scope>
    <source>
        <strain evidence="2">ZWT</strain>
    </source>
</reference>
<feature type="transmembrane region" description="Helical" evidence="1">
    <location>
        <begin position="22"/>
        <end position="45"/>
    </location>
</feature>
<comment type="caution">
    <text evidence="2">The sequence shown here is derived from an EMBL/GenBank/DDBJ whole genome shotgun (WGS) entry which is preliminary data.</text>
</comment>
<dbReference type="EMBL" id="JAGSOJ010000001">
    <property type="protein sequence ID" value="MCM1988680.1"/>
    <property type="molecule type" value="Genomic_DNA"/>
</dbReference>
<evidence type="ECO:0000256" key="1">
    <source>
        <dbReference type="SAM" id="Phobius"/>
    </source>
</evidence>
<name>A0A9J6NZU5_9CLOT</name>
<evidence type="ECO:0000313" key="2">
    <source>
        <dbReference type="EMBL" id="MCM1988680.1"/>
    </source>
</evidence>